<sequence>MIYLNFAFLVLHLVSVVTGVAAGILWMRSAGVNVPAIKPSKKLRKPDGSLSGEWVNEVALNLDSHHKGWVKATQYNKAAATAAAIAALAQATVYVLNIVQNLMSL</sequence>
<reference evidence="1 2" key="1">
    <citation type="submission" date="2017-07" db="EMBL/GenBank/DDBJ databases">
        <title>Phylogenetic study on the rhizospheric bacterium Ochrobactrum sp. A44.</title>
        <authorList>
            <person name="Krzyzanowska D.M."/>
            <person name="Ossowicki A."/>
            <person name="Rajewska M."/>
            <person name="Maciag T."/>
            <person name="Kaczynski Z."/>
            <person name="Czerwicka M."/>
            <person name="Jafra S."/>
        </authorList>
    </citation>
    <scope>NUCLEOTIDE SEQUENCE [LARGE SCALE GENOMIC DNA]</scope>
    <source>
        <strain evidence="1 2">DSM 7216</strain>
    </source>
</reference>
<proteinExistence type="predicted"/>
<dbReference type="EMBL" id="NNRJ01000010">
    <property type="protein sequence ID" value="OYR21669.1"/>
    <property type="molecule type" value="Genomic_DNA"/>
</dbReference>
<dbReference type="AlphaFoldDB" id="A0A256G3L0"/>
<organism evidence="1 2">
    <name type="scientific">Brucella thiophenivorans</name>
    <dbReference type="NCBI Taxonomy" id="571255"/>
    <lineage>
        <taxon>Bacteria</taxon>
        <taxon>Pseudomonadati</taxon>
        <taxon>Pseudomonadota</taxon>
        <taxon>Alphaproteobacteria</taxon>
        <taxon>Hyphomicrobiales</taxon>
        <taxon>Brucellaceae</taxon>
        <taxon>Brucella/Ochrobactrum group</taxon>
        <taxon>Brucella</taxon>
    </lineage>
</organism>
<evidence type="ECO:0000313" key="2">
    <source>
        <dbReference type="Proteomes" id="UP000215590"/>
    </source>
</evidence>
<keyword evidence="2" id="KW-1185">Reference proteome</keyword>
<name>A0A256G3L0_9HYPH</name>
<evidence type="ECO:0000313" key="1">
    <source>
        <dbReference type="EMBL" id="OYR21669.1"/>
    </source>
</evidence>
<gene>
    <name evidence="1" type="ORF">CEV31_0508</name>
</gene>
<dbReference type="Proteomes" id="UP000215590">
    <property type="component" value="Unassembled WGS sequence"/>
</dbReference>
<comment type="caution">
    <text evidence="1">The sequence shown here is derived from an EMBL/GenBank/DDBJ whole genome shotgun (WGS) entry which is preliminary data.</text>
</comment>
<dbReference type="RefSeq" id="WP_094505312.1">
    <property type="nucleotide sequence ID" value="NZ_JBHEEK010000010.1"/>
</dbReference>
<protein>
    <submittedName>
        <fullName evidence="1">Uncharacterized protein</fullName>
    </submittedName>
</protein>
<accession>A0A256G3L0</accession>
<dbReference type="OrthoDB" id="9846275at2"/>